<feature type="transmembrane region" description="Helical" evidence="1">
    <location>
        <begin position="15"/>
        <end position="38"/>
    </location>
</feature>
<keyword evidence="1" id="KW-0812">Transmembrane</keyword>
<dbReference type="EMBL" id="LXJU01000010">
    <property type="protein sequence ID" value="OGE52393.1"/>
    <property type="molecule type" value="Genomic_DNA"/>
</dbReference>
<dbReference type="Proteomes" id="UP000177622">
    <property type="component" value="Unassembled WGS sequence"/>
</dbReference>
<name>A0A1F5LGQ6_PENAI</name>
<accession>A0A1F5LGQ6</accession>
<keyword evidence="1" id="KW-1133">Transmembrane helix</keyword>
<feature type="transmembrane region" description="Helical" evidence="1">
    <location>
        <begin position="103"/>
        <end position="123"/>
    </location>
</feature>
<protein>
    <submittedName>
        <fullName evidence="2">Uncharacterized protein</fullName>
    </submittedName>
</protein>
<evidence type="ECO:0000256" key="1">
    <source>
        <dbReference type="SAM" id="Phobius"/>
    </source>
</evidence>
<keyword evidence="1" id="KW-0472">Membrane</keyword>
<evidence type="ECO:0000313" key="2">
    <source>
        <dbReference type="EMBL" id="OGE52393.1"/>
    </source>
</evidence>
<organism evidence="2 3">
    <name type="scientific">Penicillium arizonense</name>
    <dbReference type="NCBI Taxonomy" id="1835702"/>
    <lineage>
        <taxon>Eukaryota</taxon>
        <taxon>Fungi</taxon>
        <taxon>Dikarya</taxon>
        <taxon>Ascomycota</taxon>
        <taxon>Pezizomycotina</taxon>
        <taxon>Eurotiomycetes</taxon>
        <taxon>Eurotiomycetidae</taxon>
        <taxon>Eurotiales</taxon>
        <taxon>Aspergillaceae</taxon>
        <taxon>Penicillium</taxon>
    </lineage>
</organism>
<feature type="transmembrane region" description="Helical" evidence="1">
    <location>
        <begin position="135"/>
        <end position="154"/>
    </location>
</feature>
<dbReference type="OrthoDB" id="3254104at2759"/>
<gene>
    <name evidence="2" type="ORF">PENARI_c010G08187</name>
</gene>
<evidence type="ECO:0000313" key="3">
    <source>
        <dbReference type="Proteomes" id="UP000177622"/>
    </source>
</evidence>
<proteinExistence type="predicted"/>
<feature type="transmembrane region" description="Helical" evidence="1">
    <location>
        <begin position="50"/>
        <end position="73"/>
    </location>
</feature>
<dbReference type="AlphaFoldDB" id="A0A1F5LGQ6"/>
<dbReference type="GeneID" id="34577058"/>
<reference evidence="2 3" key="1">
    <citation type="journal article" date="2016" name="Sci. Rep.">
        <title>Penicillium arizonense, a new, genome sequenced fungal species, reveals a high chemical diversity in secreted metabolites.</title>
        <authorList>
            <person name="Grijseels S."/>
            <person name="Nielsen J.C."/>
            <person name="Randelovic M."/>
            <person name="Nielsen J."/>
            <person name="Nielsen K.F."/>
            <person name="Workman M."/>
            <person name="Frisvad J.C."/>
        </authorList>
    </citation>
    <scope>NUCLEOTIDE SEQUENCE [LARGE SCALE GENOMIC DNA]</scope>
    <source>
        <strain evidence="2 3">CBS 141311</strain>
    </source>
</reference>
<dbReference type="RefSeq" id="XP_022487835.1">
    <property type="nucleotide sequence ID" value="XM_022632324.1"/>
</dbReference>
<sequence>MPVSSLNLNQSAVSAPWQILTVCFAALLLLGYMILAVAINNTQDALRIDITGSITCAFVFVGVSYIASGLVVFCQRHQKLFLIHYIFWYVLWSHEADDAANDLSPYSIINLLALFNALFHVLARDLPLNTLRVMSIGLPAAFFALYPLAALFVYHDNSSSRPHPEDGTPLLSDEEMQRRQMLRLLQDQSSAPSPDLIRNTYRFDLPQHDAAPRY</sequence>
<comment type="caution">
    <text evidence="2">The sequence shown here is derived from an EMBL/GenBank/DDBJ whole genome shotgun (WGS) entry which is preliminary data.</text>
</comment>
<keyword evidence="3" id="KW-1185">Reference proteome</keyword>